<keyword evidence="5" id="KW-1185">Reference proteome</keyword>
<dbReference type="PANTHER" id="PTHR43115:SF4">
    <property type="entry name" value="DEHYDROGENASE_REDUCTASE SDR FAMILY MEMBER 11"/>
    <property type="match status" value="1"/>
</dbReference>
<gene>
    <name evidence="4" type="ORF">SAMN06265219_10767</name>
</gene>
<dbReference type="InterPro" id="IPR002347">
    <property type="entry name" value="SDR_fam"/>
</dbReference>
<dbReference type="EMBL" id="FXTP01000007">
    <property type="protein sequence ID" value="SMO66167.1"/>
    <property type="molecule type" value="Genomic_DNA"/>
</dbReference>
<evidence type="ECO:0000256" key="2">
    <source>
        <dbReference type="ARBA" id="ARBA00023002"/>
    </source>
</evidence>
<accession>A0A521D3C8</accession>
<name>A0A521D3C8_9BACT</name>
<evidence type="ECO:0000313" key="4">
    <source>
        <dbReference type="EMBL" id="SMO66167.1"/>
    </source>
</evidence>
<protein>
    <submittedName>
        <fullName evidence="4">NADP-dependent 3-hydroxy acid dehydrogenase YdfG</fullName>
    </submittedName>
</protein>
<comment type="similarity">
    <text evidence="1 3">Belongs to the short-chain dehydrogenases/reductases (SDR) family.</text>
</comment>
<dbReference type="FunFam" id="3.40.50.720:FF:000047">
    <property type="entry name" value="NADP-dependent L-serine/L-allo-threonine dehydrogenase"/>
    <property type="match status" value="1"/>
</dbReference>
<dbReference type="SUPFAM" id="SSF51735">
    <property type="entry name" value="NAD(P)-binding Rossmann-fold domains"/>
    <property type="match status" value="1"/>
</dbReference>
<evidence type="ECO:0000256" key="1">
    <source>
        <dbReference type="ARBA" id="ARBA00006484"/>
    </source>
</evidence>
<evidence type="ECO:0000313" key="5">
    <source>
        <dbReference type="Proteomes" id="UP000317557"/>
    </source>
</evidence>
<dbReference type="PRINTS" id="PR00081">
    <property type="entry name" value="GDHRDH"/>
</dbReference>
<dbReference type="CDD" id="cd05233">
    <property type="entry name" value="SDR_c"/>
    <property type="match status" value="1"/>
</dbReference>
<dbReference type="Gene3D" id="3.40.50.720">
    <property type="entry name" value="NAD(P)-binding Rossmann-like Domain"/>
    <property type="match status" value="1"/>
</dbReference>
<evidence type="ECO:0000256" key="3">
    <source>
        <dbReference type="RuleBase" id="RU000363"/>
    </source>
</evidence>
<keyword evidence="2" id="KW-0560">Oxidoreductase</keyword>
<dbReference type="Pfam" id="PF00106">
    <property type="entry name" value="adh_short"/>
    <property type="match status" value="1"/>
</dbReference>
<dbReference type="PANTHER" id="PTHR43115">
    <property type="entry name" value="DEHYDROGENASE/REDUCTASE SDR FAMILY MEMBER 11"/>
    <property type="match status" value="1"/>
</dbReference>
<dbReference type="AlphaFoldDB" id="A0A521D3C8"/>
<dbReference type="Proteomes" id="UP000317557">
    <property type="component" value="Unassembled WGS sequence"/>
</dbReference>
<dbReference type="OrthoDB" id="9775296at2"/>
<dbReference type="RefSeq" id="WP_142454315.1">
    <property type="nucleotide sequence ID" value="NZ_FXTP01000007.1"/>
</dbReference>
<reference evidence="4 5" key="1">
    <citation type="submission" date="2017-05" db="EMBL/GenBank/DDBJ databases">
        <authorList>
            <person name="Varghese N."/>
            <person name="Submissions S."/>
        </authorList>
    </citation>
    <scope>NUCLEOTIDE SEQUENCE [LARGE SCALE GENOMIC DNA]</scope>
    <source>
        <strain evidence="4 5">DSM 21985</strain>
    </source>
</reference>
<dbReference type="PRINTS" id="PR00080">
    <property type="entry name" value="SDRFAMILY"/>
</dbReference>
<organism evidence="4 5">
    <name type="scientific">Gracilimonas mengyeensis</name>
    <dbReference type="NCBI Taxonomy" id="1302730"/>
    <lineage>
        <taxon>Bacteria</taxon>
        <taxon>Pseudomonadati</taxon>
        <taxon>Balneolota</taxon>
        <taxon>Balneolia</taxon>
        <taxon>Balneolales</taxon>
        <taxon>Balneolaceae</taxon>
        <taxon>Gracilimonas</taxon>
    </lineage>
</organism>
<dbReference type="InterPro" id="IPR036291">
    <property type="entry name" value="NAD(P)-bd_dom_sf"/>
</dbReference>
<dbReference type="GO" id="GO:0016616">
    <property type="term" value="F:oxidoreductase activity, acting on the CH-OH group of donors, NAD or NADP as acceptor"/>
    <property type="evidence" value="ECO:0007669"/>
    <property type="project" value="UniProtKB-ARBA"/>
</dbReference>
<proteinExistence type="inferred from homology"/>
<sequence length="235" mass="25867">MFLENKTAIVTGASSGLGAAIARQLTKLQVRVFGLARSSGKLNKMETELGNLFFPVTLDITNQAAVSEWFGQTFNDGYSPDILINNAGAGIFGKIEELPLEQWKQMMDTNINGMYFLTREVVPLMKANAESSHIINVGSILGKTSGMTKSAYSTTKFGVQGFSEALFKELRFSNIKVTCFNPGSIDTHFFEESGIESHANMLQPDDLAEMIVHILQTPDNFLVNDMTVRPLDPRS</sequence>